<gene>
    <name evidence="1" type="ORF">IQ215_00435</name>
</gene>
<dbReference type="InterPro" id="IPR051082">
    <property type="entry name" value="Pentapeptide-BTB/POZ_domain"/>
</dbReference>
<dbReference type="Pfam" id="PF13599">
    <property type="entry name" value="Pentapeptide_4"/>
    <property type="match status" value="1"/>
</dbReference>
<dbReference type="Pfam" id="PF00805">
    <property type="entry name" value="Pentapeptide"/>
    <property type="match status" value="1"/>
</dbReference>
<dbReference type="PANTHER" id="PTHR14136">
    <property type="entry name" value="BTB_POZ DOMAIN-CONTAINING PROTEIN KCTD9"/>
    <property type="match status" value="1"/>
</dbReference>
<dbReference type="PANTHER" id="PTHR14136:SF17">
    <property type="entry name" value="BTB_POZ DOMAIN-CONTAINING PROTEIN KCTD9"/>
    <property type="match status" value="1"/>
</dbReference>
<dbReference type="SUPFAM" id="SSF141571">
    <property type="entry name" value="Pentapeptide repeat-like"/>
    <property type="match status" value="1"/>
</dbReference>
<evidence type="ECO:0000313" key="2">
    <source>
        <dbReference type="Proteomes" id="UP000654604"/>
    </source>
</evidence>
<dbReference type="RefSeq" id="WP_193799351.1">
    <property type="nucleotide sequence ID" value="NZ_JADEWC010000001.1"/>
</dbReference>
<dbReference type="Proteomes" id="UP000654604">
    <property type="component" value="Unassembled WGS sequence"/>
</dbReference>
<dbReference type="InterPro" id="IPR001646">
    <property type="entry name" value="5peptide_repeat"/>
</dbReference>
<sequence>MTTQAQHLKMLTSVQKWNLWRKANPNLLPELRGVDLSYRNLDGINFKGVNLREANLRGASLNNANCAGANFHRADLTKVTMKDAELHKASLSDANLYQAVFNGSDLSQATICNSNLTEAQMSGCYFIKTDLTDSKLNQADLRQSYFTEAVLVGTKFIEANLTQVDLSNVNAKSAQFTGANLTGVTIEDWIIDENTQMDSVFCDHFYPQLHEKIDLNSGNVNAFDSFVMNDKERDNLSQDEVVNSFPNSNVSGANGLNNIRQTDNYFEVAIKRSQEIWNTSHKPVNL</sequence>
<accession>A0ABR9UZT6</accession>
<organism evidence="1 2">
    <name type="scientific">Cyanobacterium stanieri LEGE 03274</name>
    <dbReference type="NCBI Taxonomy" id="1828756"/>
    <lineage>
        <taxon>Bacteria</taxon>
        <taxon>Bacillati</taxon>
        <taxon>Cyanobacteriota</taxon>
        <taxon>Cyanophyceae</taxon>
        <taxon>Oscillatoriophycideae</taxon>
        <taxon>Chroococcales</taxon>
        <taxon>Geminocystaceae</taxon>
        <taxon>Cyanobacterium</taxon>
    </lineage>
</organism>
<reference evidence="1 2" key="1">
    <citation type="submission" date="2020-10" db="EMBL/GenBank/DDBJ databases">
        <authorList>
            <person name="Castelo-Branco R."/>
            <person name="Eusebio N."/>
            <person name="Adriana R."/>
            <person name="Vieira A."/>
            <person name="Brugerolle De Fraissinette N."/>
            <person name="Rezende De Castro R."/>
            <person name="Schneider M.P."/>
            <person name="Vasconcelos V."/>
            <person name="Leao P.N."/>
        </authorList>
    </citation>
    <scope>NUCLEOTIDE SEQUENCE [LARGE SCALE GENOMIC DNA]</scope>
    <source>
        <strain evidence="1 2">LEGE 03274</strain>
    </source>
</reference>
<dbReference type="EMBL" id="JADEWC010000001">
    <property type="protein sequence ID" value="MBE9221153.1"/>
    <property type="molecule type" value="Genomic_DNA"/>
</dbReference>
<keyword evidence="2" id="KW-1185">Reference proteome</keyword>
<name>A0ABR9UZT6_9CHRO</name>
<protein>
    <submittedName>
        <fullName evidence="1">Pentapeptide repeat-containing protein</fullName>
    </submittedName>
</protein>
<proteinExistence type="predicted"/>
<comment type="caution">
    <text evidence="1">The sequence shown here is derived from an EMBL/GenBank/DDBJ whole genome shotgun (WGS) entry which is preliminary data.</text>
</comment>
<dbReference type="Gene3D" id="2.160.20.80">
    <property type="entry name" value="E3 ubiquitin-protein ligase SopA"/>
    <property type="match status" value="1"/>
</dbReference>
<evidence type="ECO:0000313" key="1">
    <source>
        <dbReference type="EMBL" id="MBE9221153.1"/>
    </source>
</evidence>